<evidence type="ECO:0000256" key="6">
    <source>
        <dbReference type="ARBA" id="ARBA00022989"/>
    </source>
</evidence>
<evidence type="ECO:0000256" key="10">
    <source>
        <dbReference type="ARBA" id="ARBA00023201"/>
    </source>
</evidence>
<evidence type="ECO:0000256" key="4">
    <source>
        <dbReference type="ARBA" id="ARBA00022475"/>
    </source>
</evidence>
<feature type="transmembrane region" description="Helical" evidence="12">
    <location>
        <begin position="383"/>
        <end position="405"/>
    </location>
</feature>
<evidence type="ECO:0000256" key="2">
    <source>
        <dbReference type="ARBA" id="ARBA00006434"/>
    </source>
</evidence>
<evidence type="ECO:0000256" key="8">
    <source>
        <dbReference type="ARBA" id="ARBA00023065"/>
    </source>
</evidence>
<evidence type="ECO:0000256" key="9">
    <source>
        <dbReference type="ARBA" id="ARBA00023136"/>
    </source>
</evidence>
<evidence type="ECO:0000313" key="14">
    <source>
        <dbReference type="EMBL" id="QDS98208.1"/>
    </source>
</evidence>
<dbReference type="InterPro" id="IPR021133">
    <property type="entry name" value="HEAT_type_2"/>
</dbReference>
<feature type="transmembrane region" description="Helical" evidence="12">
    <location>
        <begin position="540"/>
        <end position="559"/>
    </location>
</feature>
<evidence type="ECO:0000256" key="11">
    <source>
        <dbReference type="RuleBase" id="RU362091"/>
    </source>
</evidence>
<keyword evidence="9 12" id="KW-0472">Membrane</keyword>
<dbReference type="InterPro" id="IPR051163">
    <property type="entry name" value="Sodium:Solute_Symporter_SSF"/>
</dbReference>
<feature type="transmembrane region" description="Helical" evidence="12">
    <location>
        <begin position="353"/>
        <end position="371"/>
    </location>
</feature>
<feature type="chain" id="PRO_5021958214" evidence="13">
    <location>
        <begin position="28"/>
        <end position="798"/>
    </location>
</feature>
<dbReference type="PANTHER" id="PTHR42985">
    <property type="entry name" value="SODIUM-COUPLED MONOCARBOXYLATE TRANSPORTER"/>
    <property type="match status" value="1"/>
</dbReference>
<keyword evidence="15" id="KW-1185">Reference proteome</keyword>
<dbReference type="PROSITE" id="PS50283">
    <property type="entry name" value="NA_SOLUT_SYMP_3"/>
    <property type="match status" value="1"/>
</dbReference>
<feature type="transmembrane region" description="Helical" evidence="12">
    <location>
        <begin position="313"/>
        <end position="333"/>
    </location>
</feature>
<keyword evidence="5 12" id="KW-0812">Transmembrane</keyword>
<evidence type="ECO:0000256" key="5">
    <source>
        <dbReference type="ARBA" id="ARBA00022692"/>
    </source>
</evidence>
<feature type="signal peptide" evidence="13">
    <location>
        <begin position="1"/>
        <end position="27"/>
    </location>
</feature>
<dbReference type="InterPro" id="IPR016024">
    <property type="entry name" value="ARM-type_fold"/>
</dbReference>
<sequence length="798" mass="86628" precursor="true">MRKQRSILLACLLLLFLTWPCVGRAEAKGEVLSDELRERAVGQLRIGLEGESGWAKVHAAEALLTLGYPQGVREAFEEELEINKVEPGYRIGIWRVLAQTSSQEERPSWVGKIREAFLDLEGPDRVNAAETLGKLGYQVEPQMRPVFEEATQSEDAALAVCTLWALAGSPADREHRAELVQRIEAEDALSRQSAAYALRFLPDLLADSRNKLIDATKAEPNGTAARAYLLSSAFIASVEEDEREGFREELIQIARTGEPNEKAEVCHGLAHGGAMADVATLVELLDDTDPDVRVAAAAAILRIGRRVGHSITALDWLVIAGYALGMIGVGWYYSRRTKTTDDYLLGGRTMKPWAVGLSLFATLLSTLTYLAMPGEMIQHGPMILAQLAAYPFIVLVVGWLMIPFFMKLQVTSAYEILELRLGAGVCLLGSFFFLSLRLMWMAMIIYATTSKVLIPLLGWDPSAIPYACAVLGVVTVIYTSMGGIRAVVLTDVVQTFILFGGAVLTMVIITVHLGGVDAWWPTEWAATWDPPKLWFDPGSRVTIAAAFTASFTWYICTAGSDQMAIQRYLATRDVKAARRMFAISVGTSGLVTAFLGILGFALLAYFQSRPWMLADGQTIASSADMLLPRFILLGLPVGISGLVVAALLAAAMSSLSSGINSSCSVITVDLVDRFRRDKKSETDHVRLAKYVSWLVGAAVVVLSCYAGLVPGNLLEATFKVANLLVAPLFVLFFMAMFVPWATSLGTLLAAGASTATAIGIAFYGIFDLGFLWIMPGSLLAGIVTGMLLSLLPDTRNKK</sequence>
<protein>
    <submittedName>
        <fullName evidence="14">Sodium/glucose cotransporter</fullName>
    </submittedName>
</protein>
<dbReference type="RefSeq" id="WP_145059183.1">
    <property type="nucleotide sequence ID" value="NZ_CP036263.1"/>
</dbReference>
<evidence type="ECO:0000256" key="12">
    <source>
        <dbReference type="SAM" id="Phobius"/>
    </source>
</evidence>
<dbReference type="SUPFAM" id="SSF48371">
    <property type="entry name" value="ARM repeat"/>
    <property type="match status" value="1"/>
</dbReference>
<dbReference type="KEGG" id="amob:HG15A2_14810"/>
<keyword evidence="3" id="KW-0813">Transport</keyword>
<keyword evidence="4" id="KW-1003">Cell membrane</keyword>
<comment type="similarity">
    <text evidence="2 11">Belongs to the sodium:solute symporter (SSF) (TC 2.A.21) family.</text>
</comment>
<organism evidence="14 15">
    <name type="scientific">Adhaeretor mobilis</name>
    <dbReference type="NCBI Taxonomy" id="1930276"/>
    <lineage>
        <taxon>Bacteria</taxon>
        <taxon>Pseudomonadati</taxon>
        <taxon>Planctomycetota</taxon>
        <taxon>Planctomycetia</taxon>
        <taxon>Pirellulales</taxon>
        <taxon>Lacipirellulaceae</taxon>
        <taxon>Adhaeretor</taxon>
    </lineage>
</organism>
<comment type="subcellular location">
    <subcellularLocation>
        <location evidence="1">Cell membrane</location>
        <topology evidence="1">Multi-pass membrane protein</topology>
    </subcellularLocation>
</comment>
<dbReference type="GO" id="GO:0005886">
    <property type="term" value="C:plasma membrane"/>
    <property type="evidence" value="ECO:0007669"/>
    <property type="project" value="UniProtKB-SubCell"/>
</dbReference>
<keyword evidence="10" id="KW-0739">Sodium transport</keyword>
<dbReference type="PANTHER" id="PTHR42985:SF40">
    <property type="entry name" value="LD47995P-RELATED"/>
    <property type="match status" value="1"/>
</dbReference>
<dbReference type="PROSITE" id="PS50077">
    <property type="entry name" value="HEAT_REPEAT"/>
    <property type="match status" value="1"/>
</dbReference>
<feature type="transmembrane region" description="Helical" evidence="12">
    <location>
        <begin position="496"/>
        <end position="520"/>
    </location>
</feature>
<feature type="transmembrane region" description="Helical" evidence="12">
    <location>
        <begin position="772"/>
        <end position="791"/>
    </location>
</feature>
<evidence type="ECO:0000313" key="15">
    <source>
        <dbReference type="Proteomes" id="UP000319852"/>
    </source>
</evidence>
<feature type="transmembrane region" description="Helical" evidence="12">
    <location>
        <begin position="720"/>
        <end position="740"/>
    </location>
</feature>
<dbReference type="EMBL" id="CP036263">
    <property type="protein sequence ID" value="QDS98208.1"/>
    <property type="molecule type" value="Genomic_DNA"/>
</dbReference>
<feature type="transmembrane region" description="Helical" evidence="12">
    <location>
        <begin position="463"/>
        <end position="484"/>
    </location>
</feature>
<feature type="transmembrane region" description="Helical" evidence="12">
    <location>
        <begin position="687"/>
        <end position="708"/>
    </location>
</feature>
<evidence type="ECO:0000256" key="13">
    <source>
        <dbReference type="SAM" id="SignalP"/>
    </source>
</evidence>
<dbReference type="InterPro" id="IPR011989">
    <property type="entry name" value="ARM-like"/>
</dbReference>
<reference evidence="14 15" key="1">
    <citation type="submission" date="2019-02" db="EMBL/GenBank/DDBJ databases">
        <title>Deep-cultivation of Planctomycetes and their phenomic and genomic characterization uncovers novel biology.</title>
        <authorList>
            <person name="Wiegand S."/>
            <person name="Jogler M."/>
            <person name="Boedeker C."/>
            <person name="Pinto D."/>
            <person name="Vollmers J."/>
            <person name="Rivas-Marin E."/>
            <person name="Kohn T."/>
            <person name="Peeters S.H."/>
            <person name="Heuer A."/>
            <person name="Rast P."/>
            <person name="Oberbeckmann S."/>
            <person name="Bunk B."/>
            <person name="Jeske O."/>
            <person name="Meyerdierks A."/>
            <person name="Storesund J.E."/>
            <person name="Kallscheuer N."/>
            <person name="Luecker S."/>
            <person name="Lage O.M."/>
            <person name="Pohl T."/>
            <person name="Merkel B.J."/>
            <person name="Hornburger P."/>
            <person name="Mueller R.-W."/>
            <person name="Bruemmer F."/>
            <person name="Labrenz M."/>
            <person name="Spormann A.M."/>
            <person name="Op den Camp H."/>
            <person name="Overmann J."/>
            <person name="Amann R."/>
            <person name="Jetten M.S.M."/>
            <person name="Mascher T."/>
            <person name="Medema M.H."/>
            <person name="Devos D.P."/>
            <person name="Kaster A.-K."/>
            <person name="Ovreas L."/>
            <person name="Rohde M."/>
            <person name="Galperin M.Y."/>
            <person name="Jogler C."/>
        </authorList>
    </citation>
    <scope>NUCLEOTIDE SEQUENCE [LARGE SCALE GENOMIC DNA]</scope>
    <source>
        <strain evidence="14 15">HG15A2</strain>
    </source>
</reference>
<dbReference type="NCBIfam" id="TIGR00813">
    <property type="entry name" value="sss"/>
    <property type="match status" value="1"/>
</dbReference>
<feature type="transmembrane region" description="Helical" evidence="12">
    <location>
        <begin position="626"/>
        <end position="651"/>
    </location>
</feature>
<dbReference type="GO" id="GO:0006814">
    <property type="term" value="P:sodium ion transport"/>
    <property type="evidence" value="ECO:0007669"/>
    <property type="project" value="UniProtKB-KW"/>
</dbReference>
<dbReference type="InterPro" id="IPR001734">
    <property type="entry name" value="Na/solute_symporter"/>
</dbReference>
<dbReference type="AlphaFoldDB" id="A0A517MTJ3"/>
<feature type="transmembrane region" description="Helical" evidence="12">
    <location>
        <begin position="580"/>
        <end position="606"/>
    </location>
</feature>
<name>A0A517MTJ3_9BACT</name>
<keyword evidence="8" id="KW-0406">Ion transport</keyword>
<dbReference type="OrthoDB" id="9810181at2"/>
<keyword evidence="13" id="KW-0732">Signal</keyword>
<evidence type="ECO:0000256" key="3">
    <source>
        <dbReference type="ARBA" id="ARBA00022448"/>
    </source>
</evidence>
<proteinExistence type="inferred from homology"/>
<dbReference type="GO" id="GO:0015293">
    <property type="term" value="F:symporter activity"/>
    <property type="evidence" value="ECO:0007669"/>
    <property type="project" value="TreeGrafter"/>
</dbReference>
<dbReference type="Gene3D" id="1.20.1730.10">
    <property type="entry name" value="Sodium/glucose cotransporter"/>
    <property type="match status" value="1"/>
</dbReference>
<gene>
    <name evidence="14" type="primary">sglT_3</name>
    <name evidence="14" type="ORF">HG15A2_14810</name>
</gene>
<evidence type="ECO:0000256" key="7">
    <source>
        <dbReference type="ARBA" id="ARBA00023053"/>
    </source>
</evidence>
<keyword evidence="6 12" id="KW-1133">Transmembrane helix</keyword>
<dbReference type="Pfam" id="PF00474">
    <property type="entry name" value="SSF"/>
    <property type="match status" value="1"/>
</dbReference>
<accession>A0A517MTJ3</accession>
<keyword evidence="7" id="KW-0915">Sodium</keyword>
<feature type="transmembrane region" description="Helical" evidence="12">
    <location>
        <begin position="417"/>
        <end position="443"/>
    </location>
</feature>
<evidence type="ECO:0000256" key="1">
    <source>
        <dbReference type="ARBA" id="ARBA00004651"/>
    </source>
</evidence>
<dbReference type="Gene3D" id="1.25.10.10">
    <property type="entry name" value="Leucine-rich Repeat Variant"/>
    <property type="match status" value="2"/>
</dbReference>
<dbReference type="InterPro" id="IPR038377">
    <property type="entry name" value="Na/Glc_symporter_sf"/>
</dbReference>
<feature type="transmembrane region" description="Helical" evidence="12">
    <location>
        <begin position="747"/>
        <end position="766"/>
    </location>
</feature>
<dbReference type="Proteomes" id="UP000319852">
    <property type="component" value="Chromosome"/>
</dbReference>